<proteinExistence type="predicted"/>
<accession>A0ACC2C719</accession>
<comment type="caution">
    <text evidence="1">The sequence shown here is derived from an EMBL/GenBank/DDBJ whole genome shotgun (WGS) entry which is preliminary data.</text>
</comment>
<evidence type="ECO:0000313" key="2">
    <source>
        <dbReference type="Proteomes" id="UP001162992"/>
    </source>
</evidence>
<sequence length="291" mass="32009">MDESVCWGATAGSSHYDALGVPEDASYSHIRSSYRAAILSLHPDKITLHTRLQHFAQDADVFVARDSLRNDPESFPCELDDANCDSGDFGGDDKRSRFSRVQDAWQVLRHAESRASYDAFLAARRATLNEPVVIGDVVDLEEMDVSLLDCEGESEFSYLCRCGDYFVIDEKALKKLGLVAVQASDAILSGQSNIESENEGLSISSGFSLSQENLGQQYAFEKPVQGPTTGDEERIHTLAKERMHFQGSVASKVLIKTTTQTCRELKSVLVPCGSCSLHLQVQFWALSSGNQ</sequence>
<dbReference type="EMBL" id="CM055102">
    <property type="protein sequence ID" value="KAJ7537813.1"/>
    <property type="molecule type" value="Genomic_DNA"/>
</dbReference>
<gene>
    <name evidence="1" type="ORF">O6H91_11G022800</name>
</gene>
<evidence type="ECO:0000313" key="1">
    <source>
        <dbReference type="EMBL" id="KAJ7537813.1"/>
    </source>
</evidence>
<keyword evidence="2" id="KW-1185">Reference proteome</keyword>
<dbReference type="Proteomes" id="UP001162992">
    <property type="component" value="Chromosome 11"/>
</dbReference>
<reference evidence="2" key="1">
    <citation type="journal article" date="2024" name="Proc. Natl. Acad. Sci. U.S.A.">
        <title>Extraordinary preservation of gene collinearity over three hundred million years revealed in homosporous lycophytes.</title>
        <authorList>
            <person name="Li C."/>
            <person name="Wickell D."/>
            <person name="Kuo L.Y."/>
            <person name="Chen X."/>
            <person name="Nie B."/>
            <person name="Liao X."/>
            <person name="Peng D."/>
            <person name="Ji J."/>
            <person name="Jenkins J."/>
            <person name="Williams M."/>
            <person name="Shu S."/>
            <person name="Plott C."/>
            <person name="Barry K."/>
            <person name="Rajasekar S."/>
            <person name="Grimwood J."/>
            <person name="Han X."/>
            <person name="Sun S."/>
            <person name="Hou Z."/>
            <person name="He W."/>
            <person name="Dai G."/>
            <person name="Sun C."/>
            <person name="Schmutz J."/>
            <person name="Leebens-Mack J.H."/>
            <person name="Li F.W."/>
            <person name="Wang L."/>
        </authorList>
    </citation>
    <scope>NUCLEOTIDE SEQUENCE [LARGE SCALE GENOMIC DNA]</scope>
    <source>
        <strain evidence="2">cv. PW_Plant_1</strain>
    </source>
</reference>
<name>A0ACC2C719_DIPCM</name>
<organism evidence="1 2">
    <name type="scientific">Diphasiastrum complanatum</name>
    <name type="common">Issler's clubmoss</name>
    <name type="synonym">Lycopodium complanatum</name>
    <dbReference type="NCBI Taxonomy" id="34168"/>
    <lineage>
        <taxon>Eukaryota</taxon>
        <taxon>Viridiplantae</taxon>
        <taxon>Streptophyta</taxon>
        <taxon>Embryophyta</taxon>
        <taxon>Tracheophyta</taxon>
        <taxon>Lycopodiopsida</taxon>
        <taxon>Lycopodiales</taxon>
        <taxon>Lycopodiaceae</taxon>
        <taxon>Lycopodioideae</taxon>
        <taxon>Diphasiastrum</taxon>
    </lineage>
</organism>
<protein>
    <submittedName>
        <fullName evidence="1">Uncharacterized protein</fullName>
    </submittedName>
</protein>